<protein>
    <submittedName>
        <fullName evidence="2">Uncharacterized protein</fullName>
    </submittedName>
</protein>
<gene>
    <name evidence="2" type="ORF">CDAR_449231</name>
</gene>
<dbReference type="EMBL" id="BPLQ01004987">
    <property type="protein sequence ID" value="GIY11968.1"/>
    <property type="molecule type" value="Genomic_DNA"/>
</dbReference>
<accession>A0AAV4QQK0</accession>
<name>A0AAV4QQK0_9ARAC</name>
<sequence>MGDLQVVPRLQSNFPMLTVEIRSATPPRFFVIIDHHRNGETFTIRPTIPFTGDREEYYNFLVHALSSIHFEIKELPSKKEKRKSVESPSQDPPSKKPKKKS</sequence>
<organism evidence="2 3">
    <name type="scientific">Caerostris darwini</name>
    <dbReference type="NCBI Taxonomy" id="1538125"/>
    <lineage>
        <taxon>Eukaryota</taxon>
        <taxon>Metazoa</taxon>
        <taxon>Ecdysozoa</taxon>
        <taxon>Arthropoda</taxon>
        <taxon>Chelicerata</taxon>
        <taxon>Arachnida</taxon>
        <taxon>Araneae</taxon>
        <taxon>Araneomorphae</taxon>
        <taxon>Entelegynae</taxon>
        <taxon>Araneoidea</taxon>
        <taxon>Araneidae</taxon>
        <taxon>Caerostris</taxon>
    </lineage>
</organism>
<feature type="region of interest" description="Disordered" evidence="1">
    <location>
        <begin position="76"/>
        <end position="101"/>
    </location>
</feature>
<dbReference type="AlphaFoldDB" id="A0AAV4QQK0"/>
<evidence type="ECO:0000313" key="3">
    <source>
        <dbReference type="Proteomes" id="UP001054837"/>
    </source>
</evidence>
<dbReference type="Proteomes" id="UP001054837">
    <property type="component" value="Unassembled WGS sequence"/>
</dbReference>
<keyword evidence="3" id="KW-1185">Reference proteome</keyword>
<proteinExistence type="predicted"/>
<comment type="caution">
    <text evidence="2">The sequence shown here is derived from an EMBL/GenBank/DDBJ whole genome shotgun (WGS) entry which is preliminary data.</text>
</comment>
<reference evidence="2 3" key="1">
    <citation type="submission" date="2021-06" db="EMBL/GenBank/DDBJ databases">
        <title>Caerostris darwini draft genome.</title>
        <authorList>
            <person name="Kono N."/>
            <person name="Arakawa K."/>
        </authorList>
    </citation>
    <scope>NUCLEOTIDE SEQUENCE [LARGE SCALE GENOMIC DNA]</scope>
</reference>
<evidence type="ECO:0000256" key="1">
    <source>
        <dbReference type="SAM" id="MobiDB-lite"/>
    </source>
</evidence>
<evidence type="ECO:0000313" key="2">
    <source>
        <dbReference type="EMBL" id="GIY11968.1"/>
    </source>
</evidence>